<feature type="compositionally biased region" description="Basic and acidic residues" evidence="1">
    <location>
        <begin position="225"/>
        <end position="234"/>
    </location>
</feature>
<accession>A0A498LIV6</accession>
<dbReference type="InterPro" id="IPR043502">
    <property type="entry name" value="DNA/RNA_pol_sf"/>
</dbReference>
<dbReference type="Proteomes" id="UP000290572">
    <property type="component" value="Unassembled WGS sequence"/>
</dbReference>
<organism evidence="3 5">
    <name type="scientific">Labeo rohita</name>
    <name type="common">Indian major carp</name>
    <name type="synonym">Cyprinus rohita</name>
    <dbReference type="NCBI Taxonomy" id="84645"/>
    <lineage>
        <taxon>Eukaryota</taxon>
        <taxon>Metazoa</taxon>
        <taxon>Chordata</taxon>
        <taxon>Craniata</taxon>
        <taxon>Vertebrata</taxon>
        <taxon>Euteleostomi</taxon>
        <taxon>Actinopterygii</taxon>
        <taxon>Neopterygii</taxon>
        <taxon>Teleostei</taxon>
        <taxon>Ostariophysi</taxon>
        <taxon>Cypriniformes</taxon>
        <taxon>Cyprinidae</taxon>
        <taxon>Labeoninae</taxon>
        <taxon>Labeonini</taxon>
        <taxon>Labeo</taxon>
    </lineage>
</organism>
<feature type="compositionally biased region" description="Basic and acidic residues" evidence="1">
    <location>
        <begin position="159"/>
        <end position="174"/>
    </location>
</feature>
<dbReference type="InterPro" id="IPR000477">
    <property type="entry name" value="RT_dom"/>
</dbReference>
<dbReference type="PANTHER" id="PTHR19446">
    <property type="entry name" value="REVERSE TRANSCRIPTASES"/>
    <property type="match status" value="1"/>
</dbReference>
<proteinExistence type="predicted"/>
<evidence type="ECO:0000313" key="3">
    <source>
        <dbReference type="EMBL" id="RXN05415.1"/>
    </source>
</evidence>
<evidence type="ECO:0000259" key="2">
    <source>
        <dbReference type="Pfam" id="PF00078"/>
    </source>
</evidence>
<dbReference type="AlphaFoldDB" id="A0A498LIV6"/>
<dbReference type="STRING" id="84645.A0A498LIV6"/>
<evidence type="ECO:0000256" key="1">
    <source>
        <dbReference type="SAM" id="MobiDB-lite"/>
    </source>
</evidence>
<keyword evidence="5" id="KW-1185">Reference proteome</keyword>
<evidence type="ECO:0000313" key="5">
    <source>
        <dbReference type="Proteomes" id="UP000290572"/>
    </source>
</evidence>
<dbReference type="EMBL" id="QBIY01013405">
    <property type="protein sequence ID" value="RXN05415.1"/>
    <property type="molecule type" value="Genomic_DNA"/>
</dbReference>
<dbReference type="EMBL" id="QBIY01011567">
    <property type="protein sequence ID" value="RXN30578.1"/>
    <property type="molecule type" value="Genomic_DNA"/>
</dbReference>
<feature type="compositionally biased region" description="Basic and acidic residues" evidence="1">
    <location>
        <begin position="188"/>
        <end position="209"/>
    </location>
</feature>
<comment type="caution">
    <text evidence="3">The sequence shown here is derived from an EMBL/GenBank/DDBJ whole genome shotgun (WGS) entry which is preliminary data.</text>
</comment>
<reference evidence="3 5" key="1">
    <citation type="submission" date="2018-03" db="EMBL/GenBank/DDBJ databases">
        <title>Draft genome sequence of Rohu Carp (Labeo rohita).</title>
        <authorList>
            <person name="Das P."/>
            <person name="Kushwaha B."/>
            <person name="Joshi C.G."/>
            <person name="Kumar D."/>
            <person name="Nagpure N.S."/>
            <person name="Sahoo L."/>
            <person name="Das S.P."/>
            <person name="Bit A."/>
            <person name="Patnaik S."/>
            <person name="Meher P.K."/>
            <person name="Jayasankar P."/>
            <person name="Koringa P.G."/>
            <person name="Patel N.V."/>
            <person name="Hinsu A.T."/>
            <person name="Kumar R."/>
            <person name="Pandey M."/>
            <person name="Agarwal S."/>
            <person name="Srivastava S."/>
            <person name="Singh M."/>
            <person name="Iquebal M.A."/>
            <person name="Jaiswal S."/>
            <person name="Angadi U.B."/>
            <person name="Kumar N."/>
            <person name="Raza M."/>
            <person name="Shah T.M."/>
            <person name="Rai A."/>
            <person name="Jena J.K."/>
        </authorList>
    </citation>
    <scope>NUCLEOTIDE SEQUENCE [LARGE SCALE GENOMIC DNA]</scope>
    <source>
        <strain evidence="3">DASCIFA01</strain>
        <tissue evidence="3">Testis</tissue>
    </source>
</reference>
<evidence type="ECO:0000313" key="4">
    <source>
        <dbReference type="EMBL" id="RXN30578.1"/>
    </source>
</evidence>
<dbReference type="Pfam" id="PF00078">
    <property type="entry name" value="RVT_1"/>
    <property type="match status" value="1"/>
</dbReference>
<protein>
    <submittedName>
        <fullName evidence="3">Retrovirus-related Pol poly LINE-1</fullName>
    </submittedName>
</protein>
<feature type="domain" description="Reverse transcriptase" evidence="2">
    <location>
        <begin position="57"/>
        <end position="140"/>
    </location>
</feature>
<sequence>MKSGKAVGPDEIPVEAWRCLGEMAVKFLTRLFNEILESVSMPEEWRRSVLVPIYKNKGDVQCCSNYRGIKLISHTMKLWERVVEARLRGQVMICEQQYGFVPGKSTTDAIFALRVLLEKYREGQKELHCVFVDLEKAYDRSLRRVWQRNYSPHVGQEAGRARVERGWCHREQQATKRRQIGAGDDEEGNRNPKPDDTKSGSGGTDKKTGEGAGGGRVKDAAIFFRSDKDGQDQK</sequence>
<gene>
    <name evidence="4" type="ORF">ROHU_017625</name>
    <name evidence="3" type="ORF">ROHU_033431</name>
</gene>
<dbReference type="CDD" id="cd01650">
    <property type="entry name" value="RT_nLTR_like"/>
    <property type="match status" value="1"/>
</dbReference>
<name>A0A498LIV6_LABRO</name>
<feature type="region of interest" description="Disordered" evidence="1">
    <location>
        <begin position="154"/>
        <end position="234"/>
    </location>
</feature>
<dbReference type="SUPFAM" id="SSF56672">
    <property type="entry name" value="DNA/RNA polymerases"/>
    <property type="match status" value="1"/>
</dbReference>